<accession>A0A9P3LRN0</accession>
<feature type="compositionally biased region" description="Acidic residues" evidence="1">
    <location>
        <begin position="28"/>
        <end position="49"/>
    </location>
</feature>
<evidence type="ECO:0000313" key="2">
    <source>
        <dbReference type="EMBL" id="GJJ68108.1"/>
    </source>
</evidence>
<protein>
    <submittedName>
        <fullName evidence="2">Uncharacterized protein</fullName>
    </submittedName>
</protein>
<evidence type="ECO:0000313" key="3">
    <source>
        <dbReference type="Proteomes" id="UP000827284"/>
    </source>
</evidence>
<sequence length="139" mass="14917">MALVSENAAAAGLDMAKNRRLSFREPLNDDDFDGFSSDEEGDEEDEVDDDTAKDPDTAEIASMERKSLKYRKSLTMLNQFAGLQMTPTGGDGGALTNLTKGQPSKEHLLAAKKSIDDLTAWVNAGALGEDDDPFGGDDD</sequence>
<reference evidence="2" key="2">
    <citation type="journal article" date="2022" name="Microbiol. Resour. Announc.">
        <title>Whole-Genome Sequence of Entomortierella parvispora E1425, a Mucoromycotan Fungus Associated with Burkholderiaceae-Related Endosymbiotic Bacteria.</title>
        <authorList>
            <person name="Herlambang A."/>
            <person name="Guo Y."/>
            <person name="Takashima Y."/>
            <person name="Narisawa K."/>
            <person name="Ohta H."/>
            <person name="Nishizawa T."/>
        </authorList>
    </citation>
    <scope>NUCLEOTIDE SEQUENCE</scope>
    <source>
        <strain evidence="2">E1425</strain>
    </source>
</reference>
<proteinExistence type="predicted"/>
<evidence type="ECO:0000256" key="1">
    <source>
        <dbReference type="SAM" id="MobiDB-lite"/>
    </source>
</evidence>
<gene>
    <name evidence="2" type="ORF">EMPS_00454</name>
</gene>
<keyword evidence="3" id="KW-1185">Reference proteome</keyword>
<dbReference type="EMBL" id="BQFW01000001">
    <property type="protein sequence ID" value="GJJ68108.1"/>
    <property type="molecule type" value="Genomic_DNA"/>
</dbReference>
<name>A0A9P3LRN0_9FUNG</name>
<organism evidence="2 3">
    <name type="scientific">Entomortierella parvispora</name>
    <dbReference type="NCBI Taxonomy" id="205924"/>
    <lineage>
        <taxon>Eukaryota</taxon>
        <taxon>Fungi</taxon>
        <taxon>Fungi incertae sedis</taxon>
        <taxon>Mucoromycota</taxon>
        <taxon>Mortierellomycotina</taxon>
        <taxon>Mortierellomycetes</taxon>
        <taxon>Mortierellales</taxon>
        <taxon>Mortierellaceae</taxon>
        <taxon>Entomortierella</taxon>
    </lineage>
</organism>
<dbReference type="AlphaFoldDB" id="A0A9P3LRN0"/>
<dbReference type="OrthoDB" id="2413739at2759"/>
<feature type="compositionally biased region" description="Basic and acidic residues" evidence="1">
    <location>
        <begin position="50"/>
        <end position="64"/>
    </location>
</feature>
<comment type="caution">
    <text evidence="2">The sequence shown here is derived from an EMBL/GenBank/DDBJ whole genome shotgun (WGS) entry which is preliminary data.</text>
</comment>
<feature type="region of interest" description="Disordered" evidence="1">
    <location>
        <begin position="14"/>
        <end position="64"/>
    </location>
</feature>
<reference evidence="2" key="1">
    <citation type="submission" date="2021-11" db="EMBL/GenBank/DDBJ databases">
        <authorList>
            <person name="Herlambang A."/>
            <person name="Guo Y."/>
            <person name="Takashima Y."/>
            <person name="Nishizawa T."/>
        </authorList>
    </citation>
    <scope>NUCLEOTIDE SEQUENCE</scope>
    <source>
        <strain evidence="2">E1425</strain>
    </source>
</reference>
<dbReference type="Proteomes" id="UP000827284">
    <property type="component" value="Unassembled WGS sequence"/>
</dbReference>